<evidence type="ECO:0000256" key="4">
    <source>
        <dbReference type="ARBA" id="ARBA00016460"/>
    </source>
</evidence>
<sequence length="308" mass="34471">MTIETLELKSLPLVRKGKVRDIYQVNDSTLLLVATDRISAYDFLLDNTVRDKGQILTLLTHHWIFNILPTYFPDLKHHIISLGLPDGSNLTNEGATRFVGRTMVVGNCTMFPFECIVRGYITGSAWAEYKQSGTVHGIAQPVGLRHGQPFPGGPIYTPAIKVPYGGRDENIHPDKAREMVGDRWADQMESLALGLYRAAHEWALQRGIIIADTKFEFGHDEDTGEVILADEILTPDCSRFWPVQGYAVGQVPKSFDKQYLCDWLTENGLKAKAGIKVPDEIIAQTRSNYHEIFQRLTGQTLETALASL</sequence>
<keyword evidence="12" id="KW-1185">Reference proteome</keyword>
<evidence type="ECO:0000256" key="2">
    <source>
        <dbReference type="ARBA" id="ARBA00010190"/>
    </source>
</evidence>
<dbReference type="CDD" id="cd01414">
    <property type="entry name" value="SAICAR_synt_Sc"/>
    <property type="match status" value="1"/>
</dbReference>
<dbReference type="GO" id="GO:0004639">
    <property type="term" value="F:phosphoribosylaminoimidazolesuccinocarboxamide synthase activity"/>
    <property type="evidence" value="ECO:0007669"/>
    <property type="project" value="UniProtKB-EC"/>
</dbReference>
<dbReference type="GO" id="GO:0005737">
    <property type="term" value="C:cytoplasm"/>
    <property type="evidence" value="ECO:0007669"/>
    <property type="project" value="TreeGrafter"/>
</dbReference>
<evidence type="ECO:0000256" key="1">
    <source>
        <dbReference type="ARBA" id="ARBA00004672"/>
    </source>
</evidence>
<evidence type="ECO:0000256" key="9">
    <source>
        <dbReference type="ARBA" id="ARBA00030409"/>
    </source>
</evidence>
<dbReference type="InterPro" id="IPR028923">
    <property type="entry name" value="SAICAR_synt/ADE2_N"/>
</dbReference>
<dbReference type="Gene3D" id="3.30.200.20">
    <property type="entry name" value="Phosphorylase Kinase, domain 1"/>
    <property type="match status" value="1"/>
</dbReference>
<dbReference type="Gene3D" id="3.30.470.20">
    <property type="entry name" value="ATP-grasp fold, B domain"/>
    <property type="match status" value="1"/>
</dbReference>
<gene>
    <name evidence="11" type="ORF">BDW42DRAFT_186669</name>
</gene>
<protein>
    <recommendedName>
        <fullName evidence="4">Phosphoribosylaminoimidazole-succinocarboxamide synthase</fullName>
        <ecNumber evidence="3">6.3.2.6</ecNumber>
    </recommendedName>
    <alternativeName>
        <fullName evidence="9">SAICAR synthetase</fullName>
    </alternativeName>
</protein>
<dbReference type="SUPFAM" id="SSF56104">
    <property type="entry name" value="SAICAR synthase-like"/>
    <property type="match status" value="1"/>
</dbReference>
<dbReference type="AlphaFoldDB" id="A0A2J5HQV2"/>
<dbReference type="NCBIfam" id="NF010568">
    <property type="entry name" value="PRK13961.1"/>
    <property type="match status" value="1"/>
</dbReference>
<dbReference type="EC" id="6.3.2.6" evidence="3"/>
<dbReference type="Proteomes" id="UP000235023">
    <property type="component" value="Unassembled WGS sequence"/>
</dbReference>
<dbReference type="GO" id="GO:0005524">
    <property type="term" value="F:ATP binding"/>
    <property type="evidence" value="ECO:0007669"/>
    <property type="project" value="UniProtKB-KW"/>
</dbReference>
<evidence type="ECO:0000313" key="11">
    <source>
        <dbReference type="EMBL" id="PLN79516.1"/>
    </source>
</evidence>
<reference evidence="12" key="1">
    <citation type="submission" date="2017-12" db="EMBL/GenBank/DDBJ databases">
        <authorList>
            <consortium name="DOE Joint Genome Institute"/>
            <person name="Mondo S.J."/>
            <person name="Kjaerbolling I."/>
            <person name="Vesth T.C."/>
            <person name="Frisvad J.C."/>
            <person name="Nybo J.L."/>
            <person name="Theobald S."/>
            <person name="Kuo A."/>
            <person name="Bowyer P."/>
            <person name="Matsuda Y."/>
            <person name="Lyhne E.K."/>
            <person name="Kogle M.E."/>
            <person name="Clum A."/>
            <person name="Lipzen A."/>
            <person name="Salamov A."/>
            <person name="Ngan C.Y."/>
            <person name="Daum C."/>
            <person name="Chiniquy J."/>
            <person name="Barry K."/>
            <person name="LaButti K."/>
            <person name="Haridas S."/>
            <person name="Simmons B.A."/>
            <person name="Magnuson J.K."/>
            <person name="Mortensen U.H."/>
            <person name="Larsen T.O."/>
            <person name="Grigoriev I.V."/>
            <person name="Baker S.E."/>
            <person name="Andersen M.R."/>
            <person name="Nordberg H.P."/>
            <person name="Cantor M.N."/>
            <person name="Hua S.X."/>
        </authorList>
    </citation>
    <scope>NUCLEOTIDE SEQUENCE [LARGE SCALE GENOMIC DNA]</scope>
    <source>
        <strain evidence="12">IBT 19404</strain>
    </source>
</reference>
<keyword evidence="8" id="KW-0067">ATP-binding</keyword>
<evidence type="ECO:0000256" key="3">
    <source>
        <dbReference type="ARBA" id="ARBA00012217"/>
    </source>
</evidence>
<dbReference type="HAMAP" id="MF_00137">
    <property type="entry name" value="SAICAR_synth"/>
    <property type="match status" value="1"/>
</dbReference>
<dbReference type="EMBL" id="KZ559559">
    <property type="protein sequence ID" value="PLN79516.1"/>
    <property type="molecule type" value="Genomic_DNA"/>
</dbReference>
<dbReference type="OrthoDB" id="9991235at2759"/>
<dbReference type="GO" id="GO:0006189">
    <property type="term" value="P:'de novo' IMP biosynthetic process"/>
    <property type="evidence" value="ECO:0007669"/>
    <property type="project" value="UniProtKB-UniPathway"/>
</dbReference>
<dbReference type="PANTHER" id="PTHR43700">
    <property type="entry name" value="PHOSPHORIBOSYLAMINOIMIDAZOLE-SUCCINOCARBOXAMIDE SYNTHASE"/>
    <property type="match status" value="1"/>
</dbReference>
<keyword evidence="7" id="KW-0658">Purine biosynthesis</keyword>
<dbReference type="InterPro" id="IPR001636">
    <property type="entry name" value="SAICAR_synth"/>
</dbReference>
<evidence type="ECO:0000313" key="12">
    <source>
        <dbReference type="Proteomes" id="UP000235023"/>
    </source>
</evidence>
<dbReference type="NCBIfam" id="TIGR00081">
    <property type="entry name" value="purC"/>
    <property type="match status" value="1"/>
</dbReference>
<proteinExistence type="inferred from homology"/>
<dbReference type="PANTHER" id="PTHR43700:SF1">
    <property type="entry name" value="PHOSPHORIBOSYLAMINOIMIDAZOLE-SUCCINOCARBOXAMIDE SYNTHASE"/>
    <property type="match status" value="1"/>
</dbReference>
<organism evidence="11 12">
    <name type="scientific">Aspergillus taichungensis</name>
    <dbReference type="NCBI Taxonomy" id="482145"/>
    <lineage>
        <taxon>Eukaryota</taxon>
        <taxon>Fungi</taxon>
        <taxon>Dikarya</taxon>
        <taxon>Ascomycota</taxon>
        <taxon>Pezizomycotina</taxon>
        <taxon>Eurotiomycetes</taxon>
        <taxon>Eurotiomycetidae</taxon>
        <taxon>Eurotiales</taxon>
        <taxon>Aspergillaceae</taxon>
        <taxon>Aspergillus</taxon>
        <taxon>Aspergillus subgen. Circumdati</taxon>
    </lineage>
</organism>
<evidence type="ECO:0000259" key="10">
    <source>
        <dbReference type="Pfam" id="PF01259"/>
    </source>
</evidence>
<dbReference type="InterPro" id="IPR018236">
    <property type="entry name" value="SAICAR_synthetase_CS"/>
</dbReference>
<comment type="pathway">
    <text evidence="1">Purine metabolism; IMP biosynthesis via de novo pathway; 5-amino-1-(5-phospho-D-ribosyl)imidazole-4-carboxamide from 5-amino-1-(5-phospho-D-ribosyl)imidazole-4-carboxylate: step 1/2.</text>
</comment>
<comment type="similarity">
    <text evidence="2">Belongs to the SAICAR synthetase family.</text>
</comment>
<evidence type="ECO:0000256" key="8">
    <source>
        <dbReference type="ARBA" id="ARBA00022840"/>
    </source>
</evidence>
<accession>A0A2J5HQV2</accession>
<name>A0A2J5HQV2_9EURO</name>
<keyword evidence="6" id="KW-0547">Nucleotide-binding</keyword>
<keyword evidence="5" id="KW-0436">Ligase</keyword>
<evidence type="ECO:0000256" key="7">
    <source>
        <dbReference type="ARBA" id="ARBA00022755"/>
    </source>
</evidence>
<dbReference type="Pfam" id="PF01259">
    <property type="entry name" value="SAICAR_synt"/>
    <property type="match status" value="1"/>
</dbReference>
<dbReference type="PROSITE" id="PS01058">
    <property type="entry name" value="SAICAR_SYNTHETASE_2"/>
    <property type="match status" value="1"/>
</dbReference>
<dbReference type="UniPathway" id="UPA00074">
    <property type="reaction ID" value="UER00131"/>
</dbReference>
<feature type="domain" description="SAICAR synthetase/ADE2 N-terminal" evidence="10">
    <location>
        <begin position="14"/>
        <end position="272"/>
    </location>
</feature>
<evidence type="ECO:0000256" key="6">
    <source>
        <dbReference type="ARBA" id="ARBA00022741"/>
    </source>
</evidence>
<evidence type="ECO:0000256" key="5">
    <source>
        <dbReference type="ARBA" id="ARBA00022598"/>
    </source>
</evidence>
<dbReference type="PROSITE" id="PS01057">
    <property type="entry name" value="SAICAR_SYNTHETASE_1"/>
    <property type="match status" value="1"/>
</dbReference>